<dbReference type="InterPro" id="IPR000782">
    <property type="entry name" value="FAS1_domain"/>
</dbReference>
<name>A0ABW4ZJD5_9SPHI</name>
<dbReference type="PANTHER" id="PTHR10900">
    <property type="entry name" value="PERIOSTIN-RELATED"/>
    <property type="match status" value="1"/>
</dbReference>
<comment type="caution">
    <text evidence="3">The sequence shown here is derived from an EMBL/GenBank/DDBJ whole genome shotgun (WGS) entry which is preliminary data.</text>
</comment>
<dbReference type="PROSITE" id="PS50213">
    <property type="entry name" value="FAS1"/>
    <property type="match status" value="1"/>
</dbReference>
<dbReference type="EMBL" id="JBHUHZ010000001">
    <property type="protein sequence ID" value="MFD2162139.1"/>
    <property type="molecule type" value="Genomic_DNA"/>
</dbReference>
<evidence type="ECO:0000313" key="4">
    <source>
        <dbReference type="Proteomes" id="UP001597387"/>
    </source>
</evidence>
<gene>
    <name evidence="3" type="ORF">ACFSJU_07020</name>
</gene>
<proteinExistence type="predicted"/>
<dbReference type="Gene3D" id="2.30.180.10">
    <property type="entry name" value="FAS1 domain"/>
    <property type="match status" value="1"/>
</dbReference>
<dbReference type="Proteomes" id="UP001597387">
    <property type="component" value="Unassembled WGS sequence"/>
</dbReference>
<dbReference type="SMART" id="SM00554">
    <property type="entry name" value="FAS1"/>
    <property type="match status" value="1"/>
</dbReference>
<dbReference type="InterPro" id="IPR050904">
    <property type="entry name" value="Adhesion/Biosynth-related"/>
</dbReference>
<dbReference type="SUPFAM" id="SSF82153">
    <property type="entry name" value="FAS1 domain"/>
    <property type="match status" value="1"/>
</dbReference>
<accession>A0ABW4ZJD5</accession>
<feature type="signal peptide" evidence="1">
    <location>
        <begin position="1"/>
        <end position="21"/>
    </location>
</feature>
<sequence>MNFRIRIFFLLIASLISVLPACQDKWDDHTSLKDANLGQNLFQRVQQEPSLSKFSELLLKSKYNEVLSSSKKYTVWAPSNDALASLSADIINDEQKLKDFIGFYIVELPYNTSLATDTLRLKTLNGKHIRFSKTSFEGAGLVLTDQYTGNGVLHIIDDAVFAKPNVLDIINASAFKQKEYLASLNYQVIDSSMAEQIGVDPLTGKPVYKPGTGLVQKNMLFDRVGNLANEDQEYTVILLADAALESERTKIRPYTQGKSTDSTDLFASVMVMKDLVFKGKFTINNLPAMLVSEDGVQVPINKAAITETYETSNGIVYVMDQMNIPLQNKIRDIRQEGENPVGFSRTDKSQFIAYRQRRNPNTQALFNDIYIFNHKIPLFHAKYKLKDVYSATYKVYWVAPNDVQDKAFKQRFAISDPADTHFAETPVAIENFDEVYVGEYTFENIGDYNAFVVAANNGVDKDNSISLDYFRLEPKLP</sequence>
<keyword evidence="1" id="KW-0732">Signal</keyword>
<dbReference type="Pfam" id="PF02469">
    <property type="entry name" value="Fasciclin"/>
    <property type="match status" value="1"/>
</dbReference>
<dbReference type="PANTHER" id="PTHR10900:SF77">
    <property type="entry name" value="FI19380P1"/>
    <property type="match status" value="1"/>
</dbReference>
<evidence type="ECO:0000256" key="1">
    <source>
        <dbReference type="SAM" id="SignalP"/>
    </source>
</evidence>
<reference evidence="4" key="1">
    <citation type="journal article" date="2019" name="Int. J. Syst. Evol. Microbiol.">
        <title>The Global Catalogue of Microorganisms (GCM) 10K type strain sequencing project: providing services to taxonomists for standard genome sequencing and annotation.</title>
        <authorList>
            <consortium name="The Broad Institute Genomics Platform"/>
            <consortium name="The Broad Institute Genome Sequencing Center for Infectious Disease"/>
            <person name="Wu L."/>
            <person name="Ma J."/>
        </authorList>
    </citation>
    <scope>NUCLEOTIDE SEQUENCE [LARGE SCALE GENOMIC DNA]</scope>
    <source>
        <strain evidence="4">KCTC 42217</strain>
    </source>
</reference>
<organism evidence="3 4">
    <name type="scientific">Paradesertivirga mongoliensis</name>
    <dbReference type="NCBI Taxonomy" id="2100740"/>
    <lineage>
        <taxon>Bacteria</taxon>
        <taxon>Pseudomonadati</taxon>
        <taxon>Bacteroidota</taxon>
        <taxon>Sphingobacteriia</taxon>
        <taxon>Sphingobacteriales</taxon>
        <taxon>Sphingobacteriaceae</taxon>
        <taxon>Paradesertivirga</taxon>
    </lineage>
</organism>
<dbReference type="InterPro" id="IPR036378">
    <property type="entry name" value="FAS1_dom_sf"/>
</dbReference>
<evidence type="ECO:0000259" key="2">
    <source>
        <dbReference type="PROSITE" id="PS50213"/>
    </source>
</evidence>
<feature type="chain" id="PRO_5047069807" evidence="1">
    <location>
        <begin position="22"/>
        <end position="477"/>
    </location>
</feature>
<keyword evidence="4" id="KW-1185">Reference proteome</keyword>
<evidence type="ECO:0000313" key="3">
    <source>
        <dbReference type="EMBL" id="MFD2162139.1"/>
    </source>
</evidence>
<dbReference type="RefSeq" id="WP_255897794.1">
    <property type="nucleotide sequence ID" value="NZ_JAFMZO010000001.1"/>
</dbReference>
<protein>
    <submittedName>
        <fullName evidence="3">Fasciclin domain-containing protein</fullName>
    </submittedName>
</protein>
<feature type="domain" description="FAS1" evidence="2">
    <location>
        <begin position="38"/>
        <end position="160"/>
    </location>
</feature>